<evidence type="ECO:0000313" key="2">
    <source>
        <dbReference type="EMBL" id="OHF00682.1"/>
    </source>
</evidence>
<protein>
    <submittedName>
        <fullName evidence="2">Uncharacterized protein</fullName>
    </submittedName>
</protein>
<dbReference type="STRING" id="1209926.A0A1G4BGX3"/>
<accession>A0A1G4BGX3</accession>
<dbReference type="Proteomes" id="UP000176998">
    <property type="component" value="Unassembled WGS sequence"/>
</dbReference>
<dbReference type="PANTHER" id="PTHR19241">
    <property type="entry name" value="ATP-BINDING CASSETTE TRANSPORTER"/>
    <property type="match status" value="1"/>
</dbReference>
<reference evidence="2 3" key="1">
    <citation type="submission" date="2016-09" db="EMBL/GenBank/DDBJ databases">
        <authorList>
            <person name="Capua I."/>
            <person name="De Benedictis P."/>
            <person name="Joannis T."/>
            <person name="Lombin L.H."/>
            <person name="Cattoli G."/>
        </authorList>
    </citation>
    <scope>NUCLEOTIDE SEQUENCE [LARGE SCALE GENOMIC DNA]</scope>
    <source>
        <strain evidence="2 3">IMI 309357</strain>
    </source>
</reference>
<organism evidence="2 3">
    <name type="scientific">Colletotrichum orchidophilum</name>
    <dbReference type="NCBI Taxonomy" id="1209926"/>
    <lineage>
        <taxon>Eukaryota</taxon>
        <taxon>Fungi</taxon>
        <taxon>Dikarya</taxon>
        <taxon>Ascomycota</taxon>
        <taxon>Pezizomycotina</taxon>
        <taxon>Sordariomycetes</taxon>
        <taxon>Hypocreomycetidae</taxon>
        <taxon>Glomerellales</taxon>
        <taxon>Glomerellaceae</taxon>
        <taxon>Colletotrichum</taxon>
    </lineage>
</organism>
<dbReference type="GeneID" id="34557158"/>
<evidence type="ECO:0000313" key="3">
    <source>
        <dbReference type="Proteomes" id="UP000176998"/>
    </source>
</evidence>
<keyword evidence="1" id="KW-0813">Transport</keyword>
<proteinExistence type="predicted"/>
<dbReference type="RefSeq" id="XP_022477825.1">
    <property type="nucleotide sequence ID" value="XM_022615648.1"/>
</dbReference>
<keyword evidence="3" id="KW-1185">Reference proteome</keyword>
<sequence>MGVGSRYILVNGIPRDQCFQRKTSDVQQQEIHLKMSTDKYAFVEAVIALLEMEAYADAVVGVSGEVWKPSENGQASLLIIYQPSALLFPQFDRLLFLTHGGNTVYFGDIGENSRVIRSPFKQYGASPCGQGETPADWLLKVIGAAPGSKAERNWPETSTGMRATSVLRRAGSSSVWSGGVAISGSATSPDEMSSYSAPFHVQLALCTERVFQPY</sequence>
<dbReference type="EMBL" id="MJBS01000025">
    <property type="protein sequence ID" value="OHF00682.1"/>
    <property type="molecule type" value="Genomic_DNA"/>
</dbReference>
<dbReference type="OrthoDB" id="5099253at2759"/>
<name>A0A1G4BGX3_9PEZI</name>
<gene>
    <name evidence="2" type="ORF">CORC01_03999</name>
</gene>
<comment type="caution">
    <text evidence="2">The sequence shown here is derived from an EMBL/GenBank/DDBJ whole genome shotgun (WGS) entry which is preliminary data.</text>
</comment>
<dbReference type="AlphaFoldDB" id="A0A1G4BGX3"/>
<evidence type="ECO:0000256" key="1">
    <source>
        <dbReference type="ARBA" id="ARBA00022448"/>
    </source>
</evidence>